<dbReference type="InterPro" id="IPR029062">
    <property type="entry name" value="Class_I_gatase-like"/>
</dbReference>
<dbReference type="SUPFAM" id="SSF52317">
    <property type="entry name" value="Class I glutamine amidotransferase-like"/>
    <property type="match status" value="1"/>
</dbReference>
<sequence>MRIFALLYDGWEIQDVQAPFAILAKAASLAGQNDAHFAVVGEPSPNKRLPQPRTTLESLTHFPVVPDFNFDNCPQVDVLIIPGGMGSFLEVKNARIVSFLQKQASSAKFVTSVCTGSSLLAVAGLLDGKRATTNKILFEQQTWYSKKKTEWVWNARWVHEEGSNIITASGVSAGQDMGIYLAGLLFGQHVRDSLCVSLKYPAPLTQSEDPFAGILKRDWSFGKKISWKVMELLLPFVIPMSIGHETPGMKTRGHFITFLGPGWDALDVAGVLEAASSPHLSYQINLISLNDVETLVKGGDSESDFLNQFINVQCDKVVDWADNETKNIAADDLPVYFAFVPSLPPSQFDLARRVVTKLQTLLDKGKIGRILTCGNTILRQVEVNLKLKFDQCPSVSDKAGTWGKFSDSWFHAETGVSGIPAFFTFVKEVAGTNVVIERAKEMELDEKLLPAGIHF</sequence>
<organism evidence="2 3">
    <name type="scientific">Physocladia obscura</name>
    <dbReference type="NCBI Taxonomy" id="109957"/>
    <lineage>
        <taxon>Eukaryota</taxon>
        <taxon>Fungi</taxon>
        <taxon>Fungi incertae sedis</taxon>
        <taxon>Chytridiomycota</taxon>
        <taxon>Chytridiomycota incertae sedis</taxon>
        <taxon>Chytridiomycetes</taxon>
        <taxon>Chytridiales</taxon>
        <taxon>Chytriomycetaceae</taxon>
        <taxon>Physocladia</taxon>
    </lineage>
</organism>
<evidence type="ECO:0000313" key="2">
    <source>
        <dbReference type="EMBL" id="KAJ3127378.1"/>
    </source>
</evidence>
<dbReference type="Pfam" id="PF01965">
    <property type="entry name" value="DJ-1_PfpI"/>
    <property type="match status" value="1"/>
</dbReference>
<dbReference type="CDD" id="cd03139">
    <property type="entry name" value="GATase1_PfpI_2"/>
    <property type="match status" value="1"/>
</dbReference>
<proteinExistence type="predicted"/>
<name>A0AAD5T5Q8_9FUNG</name>
<dbReference type="InterPro" id="IPR052158">
    <property type="entry name" value="INH-QAR"/>
</dbReference>
<dbReference type="PANTHER" id="PTHR43130">
    <property type="entry name" value="ARAC-FAMILY TRANSCRIPTIONAL REGULATOR"/>
    <property type="match status" value="1"/>
</dbReference>
<dbReference type="AlphaFoldDB" id="A0AAD5T5Q8"/>
<dbReference type="Proteomes" id="UP001211907">
    <property type="component" value="Unassembled WGS sequence"/>
</dbReference>
<dbReference type="EMBL" id="JADGJH010000514">
    <property type="protein sequence ID" value="KAJ3127378.1"/>
    <property type="molecule type" value="Genomic_DNA"/>
</dbReference>
<keyword evidence="3" id="KW-1185">Reference proteome</keyword>
<evidence type="ECO:0000259" key="1">
    <source>
        <dbReference type="Pfam" id="PF01965"/>
    </source>
</evidence>
<gene>
    <name evidence="2" type="ORF">HK100_009791</name>
</gene>
<evidence type="ECO:0000313" key="3">
    <source>
        <dbReference type="Proteomes" id="UP001211907"/>
    </source>
</evidence>
<accession>A0AAD5T5Q8</accession>
<dbReference type="PANTHER" id="PTHR43130:SF15">
    <property type="entry name" value="THIJ_PFPI FAMILY PROTEIN (AFU_ORTHOLOGUE AFUA_5G14240)"/>
    <property type="match status" value="1"/>
</dbReference>
<feature type="domain" description="DJ-1/PfpI" evidence="1">
    <location>
        <begin position="2"/>
        <end position="177"/>
    </location>
</feature>
<dbReference type="Gene3D" id="3.40.50.880">
    <property type="match status" value="1"/>
</dbReference>
<dbReference type="InterPro" id="IPR002818">
    <property type="entry name" value="DJ-1/PfpI"/>
</dbReference>
<reference evidence="2" key="1">
    <citation type="submission" date="2020-05" db="EMBL/GenBank/DDBJ databases">
        <title>Phylogenomic resolution of chytrid fungi.</title>
        <authorList>
            <person name="Stajich J.E."/>
            <person name="Amses K."/>
            <person name="Simmons R."/>
            <person name="Seto K."/>
            <person name="Myers J."/>
            <person name="Bonds A."/>
            <person name="Quandt C.A."/>
            <person name="Barry K."/>
            <person name="Liu P."/>
            <person name="Grigoriev I."/>
            <person name="Longcore J.E."/>
            <person name="James T.Y."/>
        </authorList>
    </citation>
    <scope>NUCLEOTIDE SEQUENCE</scope>
    <source>
        <strain evidence="2">JEL0513</strain>
    </source>
</reference>
<protein>
    <recommendedName>
        <fullName evidence="1">DJ-1/PfpI domain-containing protein</fullName>
    </recommendedName>
</protein>
<comment type="caution">
    <text evidence="2">The sequence shown here is derived from an EMBL/GenBank/DDBJ whole genome shotgun (WGS) entry which is preliminary data.</text>
</comment>